<evidence type="ECO:0000313" key="2">
    <source>
        <dbReference type="Proteomes" id="UP001380953"/>
    </source>
</evidence>
<protein>
    <submittedName>
        <fullName evidence="1">SDR family NAD(P)-dependent oxidoreductase</fullName>
    </submittedName>
</protein>
<name>A0ACC6P8E6_9BACL</name>
<sequence length="2441" mass="274201">KGTVYLDEVSRNEKLDFLVLYSSLSSIVGNRGQTDYSYANSFMDYYGEWRSAQKATGKTVVINWPFWKNGGMKLEPFTENFFSTTLGLCALEDNEGMLLLEQALRGSEVQYIPIKGDKIKLLDRMIEKKGREQTYTKKDSNTTIEAENQKRLFHRVNKELITIIHEILRTDKNKINLDAELSSFGFDSISFTRFSNELNKRYDLDVMPSLFFEYPTLRSLSTYFADRHAEVLNSYYGFERDTEVTKRAPQQYSVNSQNVVRKESKLYQVDERSKEAYEPIAVIGMSGIMPQSEDLEEFWEHLKAKEHLVTEVPLDRWDWREYYGDPKEEANQTYAKFGGFMKEVDKFDPLFFGISPKEAELMDPQQRLFMLMVWQAIENAGYKPSDLSGTRTSLFVGVATQDYNEILKEKTPFLQPQSLTGMTHSVLANRISFLLNILGPSQPVDTACSSSLIAIHQAIESIHHSGCEMAIAGGVNVMLTPTLHISESKAGMLSSDGKCKTFDDRADGYVRGEGVGVILLKSLHKAIEDGDYIHGVIKGSSVNHGGRGNSLTSPNPNAQANVLIDTYEKAGFSPDTIGYIEAHGTGTALGDPIEINALKNAFSTLYKKHGLTLTKRKSCKIGSVKSNIGHLETAAGIAGVLKVLLSLKHRTIPASLHVENVNPYIRLEDTPFEISTETTSWESIEKKQGERIPLRAGVSSFGFGGANAHLAIEEHIQPEVSGASAFNSEQIVILSAKSESGLKKYASRLIDYIQKEKMKTDTFEPTRNTEIYDFLIEACSQLLSIDPTEISLNETFEENGLDSFHLSRLTDAINDHFKVDIQGFETLNCGNLQQLTELLIKAMKEALNSQRHSVTPVKQNLLERDFSLKDAAYTLQVGREEMDERLAIVATDWSQLNNILLAYTEDREHENLYTGNSRSASELALMLTDGLEGEEFLRTIVKGHKYGKLAQLWVSGSSIDWKVLHKEGGSRRIPLPTYPFAQKRYWIPEFAKHLKTQQKLDAGYQERLHPMLERNISTLEETLFSTTLRLDDFYIRDHVIKGQMMLPGVAYLEMARSAGEIASGKKVFSLRNVVWASPILLTQPEVHVRIKLEKNTIQNEIIEFQILGENNKVHANGKLVFEPLGDSFENFDLESIKNRLSTSIQSSEHYRTFSEIDFEYGKTMQPVQQILGSEREALSILKLPEKLEDKFYDYGLHPSLLDGALQTVKGIGNSNGTSEAFLPFSVASVDCFLPLTTSCYVYAIQNTKTDSQQGIKKFTIVIMDKNGEVAVKFNDFTVRATRPITKAPLPNDKLSTVFFKQSWVNKVLPQNDIFISKVEQSVLVWVPNLEFIETYCRELDPEKTTYVLPGSGFGFLGENLYEINPTDPEDYRRLLLELKRENKSYLHSIHLWTCGLLQKHTSLEMKLENGVYALFYWQQLLLQENKKGNSKLIYAFIEDNYVTEPAYAAIYSYLKTLKNEMDGFSFKTVQLRHSDQDNKKFTVRVLLEELNSIADENSAIFYSEDVRFVQENKVDESTLSSLKPSMFKDKGVYLIAGGAGGIGLILSEYLVSKYQVNIILSGRSDLSVEKKLQMQRMNKTGSEVTYIKADLTILDDVTHLVDSIKSKYGYIDGVIQTAGSNLDKLAILKNKEQMELVFGSKVSGTYHLDEVLANENLDFFALFSSMAAIVGNPGQSDYAFANSYVDHFAVYRNELKKQGLRKGASLSINWPLWADGGMGIDSRHQLQKLEEAGIVPLPSIEGINILEQMLISGAQRSIPVYGEREKIVPVIVLKQPEYIKPESSNTSFVENVIPQSAEEFEIEISEICSQMLKIDIGDLDREERLMDYGVDSITMIALLAKLESHYGETMDPNLIIEYPSIREIARHLSKTIKGTVKPQQHHDLIKHVDQEKDFMFLENKDLNKAKDSTYSIDMSDKTIDPAVDKQKVAVISMSCRFPGSESIEQYWDNLREAKDSITEVPSDRWDVESYFDTDKSKAGKSYSKWGGFIKDPFAFSPMRFGIDPKDAVTMDPQHRIMLELANELWTRAGYKKEEVDGSNTGVILGGGASSYVKISESNLPEEYQKHIVVNSIPNMMAARISDYYNLTGVSQTIDTACSSALVAIHQACQHIIHGELDMAIAGGIELLLDSSVFVGYSKAEVLSDDGKCYVFDERAKGFVLGEGGGLVLLKSYEKALTDGDDILGVISASAVNNDGHTMGLTIPNLERQKDVIRKALIKSGISPKEINYLEAHGTGTLLGDPIEIKAATQVYQEFTSETQFCAVGSVKSNIGHLARAAGVASFIKVILAISNKEIPPTLHCHSPHPRFKFEDSPFYPIQTLKPWKSTHAKRTAAISSFGFGGTNCHMIVESGPDTYKGNREKQSIVQGEYERTTYRWGSNDSLSGPDRKHATEQIRLDTHKLQSMSTLLDDIENGRISVDQAYDQMIKEDIVDGSEKYEDGH</sequence>
<evidence type="ECO:0000313" key="1">
    <source>
        <dbReference type="EMBL" id="MEJ8302799.1"/>
    </source>
</evidence>
<dbReference type="Proteomes" id="UP001380953">
    <property type="component" value="Unassembled WGS sequence"/>
</dbReference>
<dbReference type="EMBL" id="JBBKAR010000005">
    <property type="protein sequence ID" value="MEJ8302799.1"/>
    <property type="molecule type" value="Genomic_DNA"/>
</dbReference>
<reference evidence="1" key="1">
    <citation type="submission" date="2024-03" db="EMBL/GenBank/DDBJ databases">
        <title>Whole genome sequecning of epiphytes from Marcgravia umbellata leaves.</title>
        <authorList>
            <person name="Kumar G."/>
            <person name="Savka M.A."/>
        </authorList>
    </citation>
    <scope>NUCLEOTIDE SEQUENCE</scope>
    <source>
        <strain evidence="1">RIT_BL5</strain>
    </source>
</reference>
<feature type="non-terminal residue" evidence="1">
    <location>
        <position position="1"/>
    </location>
</feature>
<proteinExistence type="predicted"/>
<organism evidence="1 2">
    <name type="scientific">Saccharibacillus sacchari</name>
    <dbReference type="NCBI Taxonomy" id="456493"/>
    <lineage>
        <taxon>Bacteria</taxon>
        <taxon>Bacillati</taxon>
        <taxon>Bacillota</taxon>
        <taxon>Bacilli</taxon>
        <taxon>Bacillales</taxon>
        <taxon>Paenibacillaceae</taxon>
        <taxon>Saccharibacillus</taxon>
    </lineage>
</organism>
<accession>A0ACC6P8E6</accession>
<gene>
    <name evidence="1" type="ORF">WKI47_02600</name>
</gene>
<keyword evidence="2" id="KW-1185">Reference proteome</keyword>
<comment type="caution">
    <text evidence="1">The sequence shown here is derived from an EMBL/GenBank/DDBJ whole genome shotgun (WGS) entry which is preliminary data.</text>
</comment>